<organism evidence="1 2">
    <name type="scientific">Sinorhizobium meliloti (strain SM11)</name>
    <dbReference type="NCBI Taxonomy" id="707241"/>
    <lineage>
        <taxon>Bacteria</taxon>
        <taxon>Pseudomonadati</taxon>
        <taxon>Pseudomonadota</taxon>
        <taxon>Alphaproteobacteria</taxon>
        <taxon>Hyphomicrobiales</taxon>
        <taxon>Rhizobiaceae</taxon>
        <taxon>Sinorhizobium/Ensifer group</taxon>
        <taxon>Sinorhizobium</taxon>
    </lineage>
</organism>
<dbReference type="HOGENOM" id="CLU_114601_1_0_5"/>
<dbReference type="PANTHER" id="PTHR38031">
    <property type="entry name" value="SULFUR CARRIER PROTEIN SLR0821-RELATED"/>
    <property type="match status" value="1"/>
</dbReference>
<proteinExistence type="predicted"/>
<dbReference type="Proteomes" id="UP000009045">
    <property type="component" value="Plasmid pSmeSM11c"/>
</dbReference>
<dbReference type="PATRIC" id="fig|707241.3.peg.4128"/>
<dbReference type="EMBL" id="CP001831">
    <property type="protein sequence ID" value="AEH81196.1"/>
    <property type="molecule type" value="Genomic_DNA"/>
</dbReference>
<evidence type="ECO:0000313" key="2">
    <source>
        <dbReference type="Proteomes" id="UP000009045"/>
    </source>
</evidence>
<keyword evidence="1" id="KW-0614">Plasmid</keyword>
<reference evidence="1 2" key="1">
    <citation type="journal article" date="2011" name="J. Biotechnol.">
        <title>The complete genome sequence of the dominant Sinorhizobium meliloti field isolate SM11 extends the S. meliloti pan-genome.</title>
        <authorList>
            <person name="Schneiker-Bekel S."/>
            <person name="Wibberg D."/>
            <person name="Bekel T."/>
            <person name="Blom J."/>
            <person name="Linke B."/>
            <person name="Neuweger H."/>
            <person name="Stiens M."/>
            <person name="Vorholter F.J."/>
            <person name="Weidner S."/>
            <person name="Goesmann A."/>
            <person name="Puhler A."/>
            <person name="Schluter A."/>
        </authorList>
    </citation>
    <scope>NUCLEOTIDE SEQUENCE [LARGE SCALE GENOMIC DNA]</scope>
    <source>
        <strain evidence="1 2">SM11</strain>
        <plasmid evidence="2">pSmeSM11c</plasmid>
    </source>
</reference>
<dbReference type="InterPro" id="IPR052045">
    <property type="entry name" value="Sulfur_Carrier/Prot_Modifier"/>
</dbReference>
<dbReference type="KEGG" id="smx:SM11_pC0123"/>
<dbReference type="InterPro" id="IPR003749">
    <property type="entry name" value="ThiS/MoaD-like"/>
</dbReference>
<accession>F7XB93</accession>
<dbReference type="SUPFAM" id="SSF54285">
    <property type="entry name" value="MoaD/ThiS"/>
    <property type="match status" value="1"/>
</dbReference>
<dbReference type="InterPro" id="IPR012675">
    <property type="entry name" value="Beta-grasp_dom_sf"/>
</dbReference>
<dbReference type="PANTHER" id="PTHR38031:SF1">
    <property type="entry name" value="SULFUR CARRIER PROTEIN CYSO"/>
    <property type="match status" value="1"/>
</dbReference>
<dbReference type="Gene3D" id="3.10.20.30">
    <property type="match status" value="1"/>
</dbReference>
<name>F7XB93_SINMM</name>
<sequence>MRKKGNSMQQLTVIVPPSIRPYVGGQSRITVEAQTVREALGAMSAKSAQLKEHLFDTKGEINRFVRIFVNGRPVPLGSRGDEAVENGAEIAVVLALAGG</sequence>
<geneLocation type="plasmid" evidence="1 2">
    <name>pSmeSM11c</name>
</geneLocation>
<gene>
    <name evidence="1" type="ordered locus">SM11_pC0123</name>
</gene>
<dbReference type="RefSeq" id="WP_014530974.1">
    <property type="nucleotide sequence ID" value="NC_017327.1"/>
</dbReference>
<dbReference type="Pfam" id="PF02597">
    <property type="entry name" value="ThiS"/>
    <property type="match status" value="1"/>
</dbReference>
<protein>
    <submittedName>
        <fullName evidence="1">ThiamineS protein</fullName>
    </submittedName>
</protein>
<dbReference type="InterPro" id="IPR016155">
    <property type="entry name" value="Mopterin_synth/thiamin_S_b"/>
</dbReference>
<evidence type="ECO:0000313" key="1">
    <source>
        <dbReference type="EMBL" id="AEH81196.1"/>
    </source>
</evidence>
<dbReference type="AlphaFoldDB" id="F7XB93"/>